<organism evidence="4 5">
    <name type="scientific">Phyllotreta striolata</name>
    <name type="common">Striped flea beetle</name>
    <name type="synonym">Crioceris striolata</name>
    <dbReference type="NCBI Taxonomy" id="444603"/>
    <lineage>
        <taxon>Eukaryota</taxon>
        <taxon>Metazoa</taxon>
        <taxon>Ecdysozoa</taxon>
        <taxon>Arthropoda</taxon>
        <taxon>Hexapoda</taxon>
        <taxon>Insecta</taxon>
        <taxon>Pterygota</taxon>
        <taxon>Neoptera</taxon>
        <taxon>Endopterygota</taxon>
        <taxon>Coleoptera</taxon>
        <taxon>Polyphaga</taxon>
        <taxon>Cucujiformia</taxon>
        <taxon>Chrysomeloidea</taxon>
        <taxon>Chrysomelidae</taxon>
        <taxon>Galerucinae</taxon>
        <taxon>Alticini</taxon>
        <taxon>Phyllotreta</taxon>
    </lineage>
</organism>
<keyword evidence="1" id="KW-0808">Transferase</keyword>
<keyword evidence="5" id="KW-1185">Reference proteome</keyword>
<dbReference type="InterPro" id="IPR016181">
    <property type="entry name" value="Acyl_CoA_acyltransferase"/>
</dbReference>
<dbReference type="CDD" id="cd04301">
    <property type="entry name" value="NAT_SF"/>
    <property type="match status" value="1"/>
</dbReference>
<dbReference type="Pfam" id="PF00583">
    <property type="entry name" value="Acetyltransf_1"/>
    <property type="match status" value="1"/>
</dbReference>
<proteinExistence type="predicted"/>
<dbReference type="PANTHER" id="PTHR13947:SF37">
    <property type="entry name" value="LD18367P"/>
    <property type="match status" value="1"/>
</dbReference>
<feature type="transmembrane region" description="Helical" evidence="2">
    <location>
        <begin position="62"/>
        <end position="86"/>
    </location>
</feature>
<accession>A0A9N9TSY8</accession>
<name>A0A9N9TSY8_PHYSR</name>
<feature type="domain" description="N-acetyltransferase" evidence="3">
    <location>
        <begin position="90"/>
        <end position="241"/>
    </location>
</feature>
<dbReference type="AlphaFoldDB" id="A0A9N9TSY8"/>
<gene>
    <name evidence="4" type="ORF">PHYEVI_LOCUS8524</name>
</gene>
<dbReference type="InterPro" id="IPR000182">
    <property type="entry name" value="GNAT_dom"/>
</dbReference>
<evidence type="ECO:0000256" key="1">
    <source>
        <dbReference type="ARBA" id="ARBA00022679"/>
    </source>
</evidence>
<dbReference type="InterPro" id="IPR050769">
    <property type="entry name" value="NAT_camello-type"/>
</dbReference>
<keyword evidence="2" id="KW-0472">Membrane</keyword>
<evidence type="ECO:0000259" key="3">
    <source>
        <dbReference type="PROSITE" id="PS51186"/>
    </source>
</evidence>
<dbReference type="EMBL" id="OU900098">
    <property type="protein sequence ID" value="CAG9862204.1"/>
    <property type="molecule type" value="Genomic_DNA"/>
</dbReference>
<dbReference type="PANTHER" id="PTHR13947">
    <property type="entry name" value="GNAT FAMILY N-ACETYLTRANSFERASE"/>
    <property type="match status" value="1"/>
</dbReference>
<evidence type="ECO:0000256" key="2">
    <source>
        <dbReference type="SAM" id="Phobius"/>
    </source>
</evidence>
<dbReference type="GO" id="GO:0008080">
    <property type="term" value="F:N-acetyltransferase activity"/>
    <property type="evidence" value="ECO:0007669"/>
    <property type="project" value="InterPro"/>
</dbReference>
<feature type="transmembrane region" description="Helical" evidence="2">
    <location>
        <begin position="33"/>
        <end position="56"/>
    </location>
</feature>
<keyword evidence="2" id="KW-0812">Transmembrane</keyword>
<dbReference type="OrthoDB" id="41532at2759"/>
<evidence type="ECO:0000313" key="4">
    <source>
        <dbReference type="EMBL" id="CAG9862204.1"/>
    </source>
</evidence>
<dbReference type="SUPFAM" id="SSF55729">
    <property type="entry name" value="Acyl-CoA N-acyltransferases (Nat)"/>
    <property type="match status" value="1"/>
</dbReference>
<evidence type="ECO:0000313" key="5">
    <source>
        <dbReference type="Proteomes" id="UP001153712"/>
    </source>
</evidence>
<protein>
    <recommendedName>
        <fullName evidence="3">N-acetyltransferase domain-containing protein</fullName>
    </recommendedName>
</protein>
<sequence>MTYYIVIREKTDSDTPALSELVRNGYASNVNNAWINALFHEITFQFIILITALLFICFGVPLYYSIVSVPVVLTGIYFAIYSAFFMKAAQLLYEKRPLSCWVAEAYEPYFFAKDPKQCWYKIVDDVEEFRREVKEEQFQRRIIGSVAVSQHFQKEESSWLFRLVVDKKYRRKGIGLRLVNTAQSWCRTNQFNSIELAISECQDGCRELFNKAGFEVEQLYHKQLFGRLLTLQMFQLKCEVRSTF</sequence>
<reference evidence="4" key="1">
    <citation type="submission" date="2022-01" db="EMBL/GenBank/DDBJ databases">
        <authorList>
            <person name="King R."/>
        </authorList>
    </citation>
    <scope>NUCLEOTIDE SEQUENCE</scope>
</reference>
<keyword evidence="2" id="KW-1133">Transmembrane helix</keyword>
<dbReference type="Gene3D" id="3.40.630.30">
    <property type="match status" value="1"/>
</dbReference>
<dbReference type="Proteomes" id="UP001153712">
    <property type="component" value="Chromosome 5"/>
</dbReference>
<dbReference type="PROSITE" id="PS51186">
    <property type="entry name" value="GNAT"/>
    <property type="match status" value="1"/>
</dbReference>